<dbReference type="SUPFAM" id="SSF100950">
    <property type="entry name" value="NagB/RpiA/CoA transferase-like"/>
    <property type="match status" value="1"/>
</dbReference>
<sequence length="99" mass="10985">MQTSTWRKLDYITKDETNELTSAGAIGDVVADFFDDQGHTVHTDFSNRLIGITIDDLKNISNVVVTAVRKKKAQGVKVLLENDVINTLIIDQAVAERII</sequence>
<evidence type="ECO:0000256" key="4">
    <source>
        <dbReference type="ARBA" id="ARBA00023163"/>
    </source>
</evidence>
<dbReference type="InterPro" id="IPR051054">
    <property type="entry name" value="SorC_transcr_regulators"/>
</dbReference>
<name>A0ABW1S0V8_9LACO</name>
<comment type="similarity">
    <text evidence="1">Belongs to the SorC transcriptional regulatory family.</text>
</comment>
<evidence type="ECO:0000313" key="7">
    <source>
        <dbReference type="Proteomes" id="UP001596282"/>
    </source>
</evidence>
<gene>
    <name evidence="6" type="ORF">ACFP5Y_09020</name>
</gene>
<evidence type="ECO:0000256" key="1">
    <source>
        <dbReference type="ARBA" id="ARBA00010466"/>
    </source>
</evidence>
<keyword evidence="3" id="KW-0238">DNA-binding</keyword>
<evidence type="ECO:0000313" key="6">
    <source>
        <dbReference type="EMBL" id="MFC6181361.1"/>
    </source>
</evidence>
<feature type="domain" description="Sugar-binding" evidence="5">
    <location>
        <begin position="5"/>
        <end position="99"/>
    </location>
</feature>
<dbReference type="Pfam" id="PF04198">
    <property type="entry name" value="Sugar-bind"/>
    <property type="match status" value="1"/>
</dbReference>
<accession>A0ABW1S0V8</accession>
<dbReference type="InterPro" id="IPR037171">
    <property type="entry name" value="NagB/RpiA_transferase-like"/>
</dbReference>
<keyword evidence="2" id="KW-0805">Transcription regulation</keyword>
<evidence type="ECO:0000259" key="5">
    <source>
        <dbReference type="Pfam" id="PF04198"/>
    </source>
</evidence>
<dbReference type="Proteomes" id="UP001596282">
    <property type="component" value="Unassembled WGS sequence"/>
</dbReference>
<dbReference type="RefSeq" id="WP_171001476.1">
    <property type="nucleotide sequence ID" value="NZ_BJDJ01000014.1"/>
</dbReference>
<dbReference type="EMBL" id="JBHSSC010000037">
    <property type="protein sequence ID" value="MFC6181361.1"/>
    <property type="molecule type" value="Genomic_DNA"/>
</dbReference>
<evidence type="ECO:0000256" key="3">
    <source>
        <dbReference type="ARBA" id="ARBA00023125"/>
    </source>
</evidence>
<dbReference type="Gene3D" id="3.40.50.1360">
    <property type="match status" value="1"/>
</dbReference>
<dbReference type="InterPro" id="IPR007324">
    <property type="entry name" value="Sugar-bd_dom_put"/>
</dbReference>
<proteinExistence type="inferred from homology"/>
<dbReference type="PANTHER" id="PTHR34294">
    <property type="entry name" value="TRANSCRIPTIONAL REGULATOR-RELATED"/>
    <property type="match status" value="1"/>
</dbReference>
<comment type="caution">
    <text evidence="6">The sequence shown here is derived from an EMBL/GenBank/DDBJ whole genome shotgun (WGS) entry which is preliminary data.</text>
</comment>
<protein>
    <submittedName>
        <fullName evidence="6">Sugar-binding domain-containing protein</fullName>
    </submittedName>
</protein>
<reference evidence="7" key="1">
    <citation type="journal article" date="2019" name="Int. J. Syst. Evol. Microbiol.">
        <title>The Global Catalogue of Microorganisms (GCM) 10K type strain sequencing project: providing services to taxonomists for standard genome sequencing and annotation.</title>
        <authorList>
            <consortium name="The Broad Institute Genomics Platform"/>
            <consortium name="The Broad Institute Genome Sequencing Center for Infectious Disease"/>
            <person name="Wu L."/>
            <person name="Ma J."/>
        </authorList>
    </citation>
    <scope>NUCLEOTIDE SEQUENCE [LARGE SCALE GENOMIC DNA]</scope>
    <source>
        <strain evidence="7">CCM 8933</strain>
    </source>
</reference>
<keyword evidence="4" id="KW-0804">Transcription</keyword>
<organism evidence="6 7">
    <name type="scientific">Lactiplantibacillus daowaiensis</name>
    <dbReference type="NCBI Taxonomy" id="2559918"/>
    <lineage>
        <taxon>Bacteria</taxon>
        <taxon>Bacillati</taxon>
        <taxon>Bacillota</taxon>
        <taxon>Bacilli</taxon>
        <taxon>Lactobacillales</taxon>
        <taxon>Lactobacillaceae</taxon>
        <taxon>Lactiplantibacillus</taxon>
    </lineage>
</organism>
<evidence type="ECO:0000256" key="2">
    <source>
        <dbReference type="ARBA" id="ARBA00023015"/>
    </source>
</evidence>
<dbReference type="PANTHER" id="PTHR34294:SF1">
    <property type="entry name" value="TRANSCRIPTIONAL REGULATOR LSRR"/>
    <property type="match status" value="1"/>
</dbReference>
<keyword evidence="7" id="KW-1185">Reference proteome</keyword>